<dbReference type="InterPro" id="IPR018203">
    <property type="entry name" value="GDP_dissociation_inhibitor"/>
</dbReference>
<dbReference type="GO" id="GO:0005634">
    <property type="term" value="C:nucleus"/>
    <property type="evidence" value="ECO:0007669"/>
    <property type="project" value="TreeGrafter"/>
</dbReference>
<gene>
    <name evidence="2" type="ORF">FN846DRAFT_501774</name>
</gene>
<dbReference type="InParanoid" id="A0A5J5EEN7"/>
<dbReference type="Gene3D" id="3.50.50.60">
    <property type="entry name" value="FAD/NAD(P)-binding domain"/>
    <property type="match status" value="2"/>
</dbReference>
<dbReference type="Pfam" id="PF00996">
    <property type="entry name" value="GDI"/>
    <property type="match status" value="1"/>
</dbReference>
<evidence type="ECO:0000313" key="3">
    <source>
        <dbReference type="Proteomes" id="UP000326924"/>
    </source>
</evidence>
<dbReference type="PANTHER" id="PTHR11787">
    <property type="entry name" value="RAB GDP-DISSOCIATION INHIBITOR"/>
    <property type="match status" value="1"/>
</dbReference>
<dbReference type="PRINTS" id="PR00891">
    <property type="entry name" value="RABGDIREP"/>
</dbReference>
<comment type="similarity">
    <text evidence="1">Belongs to the Rab GDI family.</text>
</comment>
<dbReference type="PANTHER" id="PTHR11787:SF4">
    <property type="entry name" value="CHM, RAB ESCORT PROTEIN 1"/>
    <property type="match status" value="1"/>
</dbReference>
<dbReference type="Proteomes" id="UP000326924">
    <property type="component" value="Unassembled WGS sequence"/>
</dbReference>
<name>A0A5J5EEN7_9PEZI</name>
<accession>A0A5J5EEN7</accession>
<dbReference type="GO" id="GO:0005829">
    <property type="term" value="C:cytosol"/>
    <property type="evidence" value="ECO:0007669"/>
    <property type="project" value="TreeGrafter"/>
</dbReference>
<dbReference type="SUPFAM" id="SSF51905">
    <property type="entry name" value="FAD/NAD(P)-binding domain"/>
    <property type="match status" value="1"/>
</dbReference>
<protein>
    <recommendedName>
        <fullName evidence="4">Rab proteins geranylgeranyltransferase</fullName>
    </recommendedName>
</protein>
<dbReference type="InterPro" id="IPR036188">
    <property type="entry name" value="FAD/NAD-bd_sf"/>
</dbReference>
<reference evidence="2 3" key="1">
    <citation type="submission" date="2019-09" db="EMBL/GenBank/DDBJ databases">
        <title>Draft genome of the ectomycorrhizal ascomycete Sphaerosporella brunnea.</title>
        <authorList>
            <consortium name="DOE Joint Genome Institute"/>
            <person name="Benucci G.M."/>
            <person name="Marozzi G."/>
            <person name="Antonielli L."/>
            <person name="Sanchez S."/>
            <person name="Marco P."/>
            <person name="Wang X."/>
            <person name="Falini L.B."/>
            <person name="Barry K."/>
            <person name="Haridas S."/>
            <person name="Lipzen A."/>
            <person name="Labutti K."/>
            <person name="Grigoriev I.V."/>
            <person name="Murat C."/>
            <person name="Martin F."/>
            <person name="Albertini E."/>
            <person name="Donnini D."/>
            <person name="Bonito G."/>
        </authorList>
    </citation>
    <scope>NUCLEOTIDE SEQUENCE [LARGE SCALE GENOMIC DNA]</scope>
    <source>
        <strain evidence="2 3">Sb_GMNB300</strain>
    </source>
</reference>
<dbReference type="GO" id="GO:0007264">
    <property type="term" value="P:small GTPase-mediated signal transduction"/>
    <property type="evidence" value="ECO:0007669"/>
    <property type="project" value="InterPro"/>
</dbReference>
<organism evidence="2 3">
    <name type="scientific">Sphaerosporella brunnea</name>
    <dbReference type="NCBI Taxonomy" id="1250544"/>
    <lineage>
        <taxon>Eukaryota</taxon>
        <taxon>Fungi</taxon>
        <taxon>Dikarya</taxon>
        <taxon>Ascomycota</taxon>
        <taxon>Pezizomycotina</taxon>
        <taxon>Pezizomycetes</taxon>
        <taxon>Pezizales</taxon>
        <taxon>Pyronemataceae</taxon>
        <taxon>Sphaerosporella</taxon>
    </lineage>
</organism>
<dbReference type="OrthoDB" id="1923006at2759"/>
<dbReference type="GO" id="GO:0016192">
    <property type="term" value="P:vesicle-mediated transport"/>
    <property type="evidence" value="ECO:0007669"/>
    <property type="project" value="TreeGrafter"/>
</dbReference>
<proteinExistence type="inferred from homology"/>
<evidence type="ECO:0008006" key="4">
    <source>
        <dbReference type="Google" id="ProtNLM"/>
    </source>
</evidence>
<comment type="caution">
    <text evidence="2">The sequence shown here is derived from an EMBL/GenBank/DDBJ whole genome shotgun (WGS) entry which is preliminary data.</text>
</comment>
<evidence type="ECO:0000313" key="2">
    <source>
        <dbReference type="EMBL" id="KAA8893681.1"/>
    </source>
</evidence>
<sequence>MADDDFTLPSNEWDVLVCGTGVKPSLLAAALSRAGKRVLQVDPNTYYGSDSGAFSVDELETWATTLPPDSPFSHATVERMIEIARPRSYTLTLAPHLVYWSSNLLELLREVEMTSSFSWQAVGSWWVYLTEEDVAARSEAGGGIGGALVDIGVKTVKAGGTVRRKAGGWNKGRKAASVDLSGMPELQPAGSTPTLRKLGGVLREVPSTFEDVAWSPDLQDRDRGYLGGFLRFVTKCSDPTDTKHYTLLKEHADTSLAEFLSTVYPLPPFTIASIHSLTLLPTSPEKTKLRDAVKALTTHMNSTGRIPDIRSAAALTIAYGGSAELCQVWSRGAAVAGGINVLACGVESLTSGDDSKILAKLTTRQTVTADWVLNTTHTPSTTGTSFTLSKGIYIITSSLPSLFAKKFQDDRVSPNAVVLTFPTGSLITEGGEKNNAPVYIIAHSSATGECGHGECVLYTSTAHLQPSGYELSSLALSRALQAVGEEGAQVAFACNYTQSFPTTASETTQSNGPVIALNPLSADLAFDDEALEECKRVYRRIVGEECLHGFLEMTEEMRRQHMLAEGEEEYLN</sequence>
<keyword evidence="3" id="KW-1185">Reference proteome</keyword>
<dbReference type="EMBL" id="VXIS01000413">
    <property type="protein sequence ID" value="KAA8893681.1"/>
    <property type="molecule type" value="Genomic_DNA"/>
</dbReference>
<evidence type="ECO:0000256" key="1">
    <source>
        <dbReference type="ARBA" id="ARBA00005593"/>
    </source>
</evidence>
<dbReference type="AlphaFoldDB" id="A0A5J5EEN7"/>
<dbReference type="GO" id="GO:0005968">
    <property type="term" value="C:Rab-protein geranylgeranyltransferase complex"/>
    <property type="evidence" value="ECO:0007669"/>
    <property type="project" value="TreeGrafter"/>
</dbReference>
<dbReference type="GO" id="GO:0005092">
    <property type="term" value="F:GDP-dissociation inhibitor activity"/>
    <property type="evidence" value="ECO:0007669"/>
    <property type="project" value="InterPro"/>
</dbReference>